<dbReference type="PANTHER" id="PTHR44366">
    <property type="entry name" value="UDP-N-ACETYLGLUCOSAMINE--PEPTIDE N-ACETYLGLUCOSAMINYLTRANSFERASE 110 KDA SUBUNIT"/>
    <property type="match status" value="1"/>
</dbReference>
<evidence type="ECO:0000256" key="1">
    <source>
        <dbReference type="ARBA" id="ARBA00004922"/>
    </source>
</evidence>
<proteinExistence type="predicted"/>
<evidence type="ECO:0000256" key="3">
    <source>
        <dbReference type="ARBA" id="ARBA00022737"/>
    </source>
</evidence>
<feature type="domain" description="O-GlcNAc transferase C-terminal" evidence="6">
    <location>
        <begin position="136"/>
        <end position="387"/>
    </location>
</feature>
<feature type="signal peptide" evidence="5">
    <location>
        <begin position="1"/>
        <end position="18"/>
    </location>
</feature>
<feature type="domain" description="O-GlcNAc transferase C-terminal" evidence="6">
    <location>
        <begin position="393"/>
        <end position="603"/>
    </location>
</feature>
<dbReference type="Pfam" id="PF13844">
    <property type="entry name" value="Glyco_transf_41"/>
    <property type="match status" value="2"/>
</dbReference>
<organism evidence="7 8">
    <name type="scientific">Cylindrotheca closterium</name>
    <dbReference type="NCBI Taxonomy" id="2856"/>
    <lineage>
        <taxon>Eukaryota</taxon>
        <taxon>Sar</taxon>
        <taxon>Stramenopiles</taxon>
        <taxon>Ochrophyta</taxon>
        <taxon>Bacillariophyta</taxon>
        <taxon>Bacillariophyceae</taxon>
        <taxon>Bacillariophycidae</taxon>
        <taxon>Bacillariales</taxon>
        <taxon>Bacillariaceae</taxon>
        <taxon>Cylindrotheca</taxon>
    </lineage>
</organism>
<dbReference type="GO" id="GO:0006493">
    <property type="term" value="P:protein O-linked glycosylation"/>
    <property type="evidence" value="ECO:0007669"/>
    <property type="project" value="InterPro"/>
</dbReference>
<comment type="pathway">
    <text evidence="1">Protein modification; protein glycosylation.</text>
</comment>
<evidence type="ECO:0000256" key="2">
    <source>
        <dbReference type="ARBA" id="ARBA00022679"/>
    </source>
</evidence>
<dbReference type="InterPro" id="IPR029489">
    <property type="entry name" value="OGT/SEC/SPY_C"/>
</dbReference>
<dbReference type="GO" id="GO:0097363">
    <property type="term" value="F:protein O-acetylglucosaminyltransferase activity"/>
    <property type="evidence" value="ECO:0007669"/>
    <property type="project" value="TreeGrafter"/>
</dbReference>
<keyword evidence="2" id="KW-0808">Transferase</keyword>
<dbReference type="InterPro" id="IPR037919">
    <property type="entry name" value="OGT"/>
</dbReference>
<dbReference type="PANTHER" id="PTHR44366:SF1">
    <property type="entry name" value="UDP-N-ACETYLGLUCOSAMINE--PEPTIDE N-ACETYLGLUCOSAMINYLTRANSFERASE 110 KDA SUBUNIT"/>
    <property type="match status" value="1"/>
</dbReference>
<comment type="caution">
    <text evidence="7">The sequence shown here is derived from an EMBL/GenBank/DDBJ whole genome shotgun (WGS) entry which is preliminary data.</text>
</comment>
<protein>
    <recommendedName>
        <fullName evidence="6">O-GlcNAc transferase C-terminal domain-containing protein</fullName>
    </recommendedName>
</protein>
<dbReference type="Proteomes" id="UP001295423">
    <property type="component" value="Unassembled WGS sequence"/>
</dbReference>
<evidence type="ECO:0000313" key="7">
    <source>
        <dbReference type="EMBL" id="CAJ1935636.1"/>
    </source>
</evidence>
<dbReference type="Gene3D" id="1.25.40.10">
    <property type="entry name" value="Tetratricopeptide repeat domain"/>
    <property type="match status" value="1"/>
</dbReference>
<name>A0AAD2CP97_9STRA</name>
<keyword evidence="5" id="KW-0732">Signal</keyword>
<gene>
    <name evidence="7" type="ORF">CYCCA115_LOCUS4842</name>
</gene>
<sequence length="629" mass="71659">MVSLYFIWTFLLSNPLLPQQTVSRDEGSSFLASARHAMSQNDTDAAFQYLSEAFFRNPNLVGLYSCFEDLFRLKISLNNDDVDRMGLASLLSDIGRYEEAANELREMLSTKNDVSHMDQALHKKARSTLFRNEAAICSWDSYDADSVAMLESVRDDLAVNILPSVHPYEALMWPCLSLEDASSIARSYASRTMGSVVDTKPRLETPERVYAYTRNDEKVHNSRIKVAYISPDFTGVHPLAFLMQDVFRLHDNSRFDIYVYSLNDSDLSPEVEKIKAAASKWTVLSSSVDDMVETIRADGLDMLIDLCGYTGTSLIAEIMARRAAPVQIAYMGFPASSCAPFIDFMICDEIVVPPTEMSIRKHYSESLIYMPHCYFVNSHRYLLERIKRFANPTRSQNSLPKHGFIFCCHSRPDKIDPITFDSWVGVIKQIRDEGKREKNPQKENAILWLLRSCAEMERNLRQRSRNGFQLDDDAIIFADKVSRDEHLLRLQLVDLFLDTPAYNAHTVGVDCLSVGVPMVSLLRKTPESTMGNEIATEKLASRVGASLLTSVGLPELVAPDMTTYQSIMKRCVTDEEWFSSLKERLSNHLEYAPLFDTKRWVDNFESALFAIDCEWKKSKRDFDVFVIEK</sequence>
<reference evidence="7" key="1">
    <citation type="submission" date="2023-08" db="EMBL/GenBank/DDBJ databases">
        <authorList>
            <person name="Audoor S."/>
            <person name="Bilcke G."/>
        </authorList>
    </citation>
    <scope>NUCLEOTIDE SEQUENCE</scope>
</reference>
<accession>A0AAD2CP97</accession>
<evidence type="ECO:0000256" key="5">
    <source>
        <dbReference type="SAM" id="SignalP"/>
    </source>
</evidence>
<evidence type="ECO:0000259" key="6">
    <source>
        <dbReference type="Pfam" id="PF13844"/>
    </source>
</evidence>
<keyword evidence="8" id="KW-1185">Reference proteome</keyword>
<dbReference type="InterPro" id="IPR011990">
    <property type="entry name" value="TPR-like_helical_dom_sf"/>
</dbReference>
<dbReference type="Gene3D" id="3.40.50.11380">
    <property type="match status" value="1"/>
</dbReference>
<dbReference type="Gene3D" id="3.40.50.2000">
    <property type="entry name" value="Glycogen Phosphorylase B"/>
    <property type="match status" value="1"/>
</dbReference>
<evidence type="ECO:0000256" key="4">
    <source>
        <dbReference type="ARBA" id="ARBA00022803"/>
    </source>
</evidence>
<evidence type="ECO:0000313" key="8">
    <source>
        <dbReference type="Proteomes" id="UP001295423"/>
    </source>
</evidence>
<dbReference type="EMBL" id="CAKOGP040000491">
    <property type="protein sequence ID" value="CAJ1935636.1"/>
    <property type="molecule type" value="Genomic_DNA"/>
</dbReference>
<keyword evidence="4" id="KW-0802">TPR repeat</keyword>
<keyword evidence="3" id="KW-0677">Repeat</keyword>
<feature type="chain" id="PRO_5042036934" description="O-GlcNAc transferase C-terminal domain-containing protein" evidence="5">
    <location>
        <begin position="19"/>
        <end position="629"/>
    </location>
</feature>
<dbReference type="AlphaFoldDB" id="A0AAD2CP97"/>